<evidence type="ECO:0000313" key="3">
    <source>
        <dbReference type="Proteomes" id="UP000001940"/>
    </source>
</evidence>
<dbReference type="InterPro" id="IPR019422">
    <property type="entry name" value="7TM_GPCR_serpentine_rcpt_Srh"/>
</dbReference>
<dbReference type="AlphaFoldDB" id="O45403"/>
<reference evidence="2 3" key="1">
    <citation type="journal article" date="1998" name="Science">
        <title>Genome sequence of the nematode C. elegans: a platform for investigating biology.</title>
        <authorList>
            <consortium name="The C. elegans sequencing consortium"/>
            <person name="Sulson J.E."/>
            <person name="Waterston R."/>
        </authorList>
    </citation>
    <scope>NUCLEOTIDE SEQUENCE [LARGE SCALE GENOMIC DNA]</scope>
    <source>
        <strain evidence="2 3">Bristol N2</strain>
    </source>
</reference>
<dbReference type="CTD" id="184961"/>
<dbReference type="AGR" id="WB:WBGene00005361"/>
<protein>
    <submittedName>
        <fullName evidence="2">Serpentine Receptor, class H</fullName>
    </submittedName>
</protein>
<dbReference type="PANTHER" id="PTHR22941">
    <property type="entry name" value="SERPENTINE RECEPTOR"/>
    <property type="match status" value="1"/>
</dbReference>
<organism evidence="2 3">
    <name type="scientific">Caenorhabditis elegans</name>
    <dbReference type="NCBI Taxonomy" id="6239"/>
    <lineage>
        <taxon>Eukaryota</taxon>
        <taxon>Metazoa</taxon>
        <taxon>Ecdysozoa</taxon>
        <taxon>Nematoda</taxon>
        <taxon>Chromadorea</taxon>
        <taxon>Rhabditida</taxon>
        <taxon>Rhabditina</taxon>
        <taxon>Rhabditomorpha</taxon>
        <taxon>Rhabditoidea</taxon>
        <taxon>Rhabditidae</taxon>
        <taxon>Peloderinae</taxon>
        <taxon>Caenorhabditis</taxon>
    </lineage>
</organism>
<dbReference type="EMBL" id="BX284605">
    <property type="protein sequence ID" value="CAB04175.1"/>
    <property type="molecule type" value="Genomic_DNA"/>
</dbReference>
<dbReference type="PANTHER" id="PTHR22941:SF308">
    <property type="entry name" value="SERPENTINE RECEPTOR, CLASS H"/>
    <property type="match status" value="1"/>
</dbReference>
<proteinExistence type="predicted"/>
<feature type="transmembrane region" description="Helical" evidence="1">
    <location>
        <begin position="196"/>
        <end position="219"/>
    </location>
</feature>
<keyword evidence="2" id="KW-0675">Receptor</keyword>
<dbReference type="PhylomeDB" id="O45403"/>
<dbReference type="SUPFAM" id="SSF81321">
    <property type="entry name" value="Family A G protein-coupled receptor-like"/>
    <property type="match status" value="1"/>
</dbReference>
<dbReference type="UCSC" id="F26D2.4">
    <property type="organism name" value="c. elegans"/>
</dbReference>
<dbReference type="HOGENOM" id="CLU_042960_1_0_1"/>
<dbReference type="InterPro" id="IPR053220">
    <property type="entry name" value="Nematode_rcpt-like_serp_H"/>
</dbReference>
<dbReference type="WormBase" id="F26D2.4">
    <property type="protein sequence ID" value="CE15906"/>
    <property type="gene ID" value="WBGene00005361"/>
    <property type="gene designation" value="srh-145"/>
</dbReference>
<feature type="transmembrane region" description="Helical" evidence="1">
    <location>
        <begin position="97"/>
        <end position="118"/>
    </location>
</feature>
<feature type="transmembrane region" description="Helical" evidence="1">
    <location>
        <begin position="15"/>
        <end position="39"/>
    </location>
</feature>
<keyword evidence="1" id="KW-1133">Transmembrane helix</keyword>
<feature type="transmembrane region" description="Helical" evidence="1">
    <location>
        <begin position="139"/>
        <end position="158"/>
    </location>
</feature>
<gene>
    <name evidence="2 4" type="primary">srh-145</name>
    <name evidence="2" type="ORF">CELE_F26D2.4</name>
    <name evidence="4" type="ORF">F26D2.4</name>
</gene>
<accession>O45403</accession>
<dbReference type="Proteomes" id="UP000001940">
    <property type="component" value="Chromosome V"/>
</dbReference>
<dbReference type="PIR" id="T21399">
    <property type="entry name" value="T21399"/>
</dbReference>
<keyword evidence="3" id="KW-1185">Reference proteome</keyword>
<feature type="transmembrane region" description="Helical" evidence="1">
    <location>
        <begin position="276"/>
        <end position="297"/>
    </location>
</feature>
<feature type="transmembrane region" description="Helical" evidence="1">
    <location>
        <begin position="51"/>
        <end position="77"/>
    </location>
</feature>
<dbReference type="eggNOG" id="ENOG502THDD">
    <property type="taxonomic scope" value="Eukaryota"/>
</dbReference>
<name>O45403_CAEEL</name>
<evidence type="ECO:0000256" key="1">
    <source>
        <dbReference type="SAM" id="Phobius"/>
    </source>
</evidence>
<keyword evidence="1" id="KW-0812">Transmembrane</keyword>
<dbReference type="Pfam" id="PF10318">
    <property type="entry name" value="7TM_GPCR_Srh"/>
    <property type="match status" value="1"/>
</dbReference>
<dbReference type="PaxDb" id="6239-F26D2.4"/>
<dbReference type="FunCoup" id="O45403">
    <property type="interactions" value="4"/>
</dbReference>
<evidence type="ECO:0000313" key="2">
    <source>
        <dbReference type="EMBL" id="CAB04175.1"/>
    </source>
</evidence>
<evidence type="ECO:0000313" key="4">
    <source>
        <dbReference type="WormBase" id="F26D2.4"/>
    </source>
</evidence>
<dbReference type="RefSeq" id="NP_507147.1">
    <property type="nucleotide sequence ID" value="NM_074746.1"/>
</dbReference>
<dbReference type="OrthoDB" id="5866176at2759"/>
<dbReference type="OMA" id="THISIIW"/>
<dbReference type="InParanoid" id="O45403"/>
<keyword evidence="1" id="KW-0472">Membrane</keyword>
<feature type="transmembrane region" description="Helical" evidence="1">
    <location>
        <begin position="240"/>
        <end position="264"/>
    </location>
</feature>
<sequence>MTCTYRHSFLESDEFYAYSLHFLSIFQIPLHIFGTYIVLFKTPIHMERVKLSMLVLHLTFAWLDVYLTILSIPVILFPIVSGYPLGLLYYLGVPIRLMVYFGFTSLYLVTPGIILFFENRYNYLVRTDSTSQSRKIKRVIQHFINYLLAFLAFLPAALEDPDIARAREYARQKLPCFPPQIIDSSRFFILGTDTTLFLLGVIPFLIIGWTQIATFFIRTSRYIYKTKAQSERTSSMQKQFFKSLCIQIAIPVVIILIPGGYVIYTSVSGNFDLALTHISIIWISTHGLFATVVMIVVHKPYRQATLEVLRLSKPQGLHHIRVVPVSASYNID</sequence>
<dbReference type="GeneID" id="184961"/>
<dbReference type="KEGG" id="cel:CELE_F26D2.4"/>